<sequence>MTYNAINELIVSTKSSGHEMFWKYDAEFFMLFYDRYRNTPFTDIPDIAFMYMEINNWQGMSLRCGVWQYYESGAFQNGKFERALSFLKATNEEEMASVYGCGIHDYANEKYQKNYDYPEEWFDETDKIDKWISDNEVYLYKWMYDLILNHKSEVLKFGEI</sequence>
<comment type="caution">
    <text evidence="1">The sequence shown here is derived from an EMBL/GenBank/DDBJ whole genome shotgun (WGS) entry which is preliminary data.</text>
</comment>
<evidence type="ECO:0008006" key="5">
    <source>
        <dbReference type="Google" id="ProtNLM"/>
    </source>
</evidence>
<organism evidence="1 4">
    <name type="scientific">Enterocloster aldenensis</name>
    <dbReference type="NCBI Taxonomy" id="358742"/>
    <lineage>
        <taxon>Bacteria</taxon>
        <taxon>Bacillati</taxon>
        <taxon>Bacillota</taxon>
        <taxon>Clostridia</taxon>
        <taxon>Lachnospirales</taxon>
        <taxon>Lachnospiraceae</taxon>
        <taxon>Enterocloster</taxon>
    </lineage>
</organism>
<dbReference type="Proteomes" id="UP000669239">
    <property type="component" value="Unassembled WGS sequence"/>
</dbReference>
<dbReference type="AlphaFoldDB" id="A0AAX1SJK5"/>
<evidence type="ECO:0000313" key="3">
    <source>
        <dbReference type="Proteomes" id="UP000669239"/>
    </source>
</evidence>
<name>A0AAX1SJK5_9FIRM</name>
<evidence type="ECO:0000313" key="1">
    <source>
        <dbReference type="EMBL" id="MCG4744569.1"/>
    </source>
</evidence>
<reference evidence="2 3" key="1">
    <citation type="journal article" date="2020" name="Cell Host Microbe">
        <title>Functional and Genomic Variation between Human-Derived Isolates of Lachnospiraceae Reveals Inter- and Intra-Species Diversity.</title>
        <authorList>
            <person name="Sorbara M.T."/>
            <person name="Littmann E.R."/>
            <person name="Fontana E."/>
            <person name="Moody T.U."/>
            <person name="Kohout C.E."/>
            <person name="Gjonbalaj M."/>
            <person name="Eaton V."/>
            <person name="Seok R."/>
            <person name="Leiner I.M."/>
            <person name="Pamer E.G."/>
        </authorList>
    </citation>
    <scope>NUCLEOTIDE SEQUENCE [LARGE SCALE GENOMIC DNA]</scope>
    <source>
        <strain evidence="2 3">MSK.1.17</strain>
    </source>
</reference>
<accession>A0AAX1SJK5</accession>
<reference evidence="2" key="2">
    <citation type="submission" date="2020-02" db="EMBL/GenBank/DDBJ databases">
        <authorList>
            <person name="Littmann E."/>
            <person name="Sorbara M."/>
        </authorList>
    </citation>
    <scope>NUCLEOTIDE SEQUENCE</scope>
    <source>
        <strain evidence="2">MSK.1.17</strain>
    </source>
</reference>
<proteinExistence type="predicted"/>
<protein>
    <recommendedName>
        <fullName evidence="5">DUF4375 domain-containing protein</fullName>
    </recommendedName>
</protein>
<dbReference type="Proteomes" id="UP001299608">
    <property type="component" value="Unassembled WGS sequence"/>
</dbReference>
<dbReference type="RefSeq" id="WP_117559972.1">
    <property type="nucleotide sequence ID" value="NZ_JAAITT010000016.1"/>
</dbReference>
<keyword evidence="3" id="KW-1185">Reference proteome</keyword>
<evidence type="ECO:0000313" key="4">
    <source>
        <dbReference type="Proteomes" id="UP001299608"/>
    </source>
</evidence>
<dbReference type="EMBL" id="JAKNGE010000004">
    <property type="protein sequence ID" value="MCG4744569.1"/>
    <property type="molecule type" value="Genomic_DNA"/>
</dbReference>
<dbReference type="EMBL" id="JAAITT010000016">
    <property type="protein sequence ID" value="NSJ49523.1"/>
    <property type="molecule type" value="Genomic_DNA"/>
</dbReference>
<gene>
    <name evidence="2" type="ORF">G5B36_12550</name>
    <name evidence="1" type="ORF">L0N08_04000</name>
</gene>
<reference evidence="1" key="3">
    <citation type="submission" date="2022-01" db="EMBL/GenBank/DDBJ databases">
        <title>Collection of gut derived symbiotic bacterial strains cultured from healthy donors.</title>
        <authorList>
            <person name="Lin H."/>
            <person name="Kohout C."/>
            <person name="Waligurski E."/>
            <person name="Pamer E.G."/>
        </authorList>
    </citation>
    <scope>NUCLEOTIDE SEQUENCE</scope>
    <source>
        <strain evidence="1">DFI.6.55</strain>
    </source>
</reference>
<evidence type="ECO:0000313" key="2">
    <source>
        <dbReference type="EMBL" id="NSJ49523.1"/>
    </source>
</evidence>